<dbReference type="InterPro" id="IPR050107">
    <property type="entry name" value="ABC_carbohydrate_import_ATPase"/>
</dbReference>
<dbReference type="EMBL" id="JAIQZJ010000008">
    <property type="protein sequence ID" value="MBZ5739566.1"/>
    <property type="molecule type" value="Genomic_DNA"/>
</dbReference>
<proteinExistence type="predicted"/>
<dbReference type="InterPro" id="IPR003439">
    <property type="entry name" value="ABC_transporter-like_ATP-bd"/>
</dbReference>
<evidence type="ECO:0000256" key="2">
    <source>
        <dbReference type="ARBA" id="ARBA00022737"/>
    </source>
</evidence>
<feature type="domain" description="ABC transporter" evidence="5">
    <location>
        <begin position="14"/>
        <end position="511"/>
    </location>
</feature>
<keyword evidence="2" id="KW-0677">Repeat</keyword>
<dbReference type="InterPro" id="IPR027417">
    <property type="entry name" value="P-loop_NTPase"/>
</dbReference>
<dbReference type="Gene3D" id="3.40.50.300">
    <property type="entry name" value="P-loop containing nucleotide triphosphate hydrolases"/>
    <property type="match status" value="2"/>
</dbReference>
<dbReference type="GO" id="GO:0005524">
    <property type="term" value="F:ATP binding"/>
    <property type="evidence" value="ECO:0007669"/>
    <property type="project" value="UniProtKB-KW"/>
</dbReference>
<dbReference type="PANTHER" id="PTHR43790">
    <property type="entry name" value="CARBOHYDRATE TRANSPORT ATP-BINDING PROTEIN MG119-RELATED"/>
    <property type="match status" value="1"/>
</dbReference>
<keyword evidence="3" id="KW-0547">Nucleotide-binding</keyword>
<keyword evidence="4 6" id="KW-0067">ATP-binding</keyword>
<name>A0ABS7UFU8_9ACTN</name>
<dbReference type="Proteomes" id="UP000780875">
    <property type="component" value="Unassembled WGS sequence"/>
</dbReference>
<sequence length="515" mass="55557">MTESLLDAPPQQALVLEAVSKTFPGMRALDDVSFAIHRGSFHALLGGNGSGKSTLIKILAGVYQGDPGGTIRARGESVDPQATTPAWSRRAGIRFVHQDLGVFGAMSVAENLFSGHPYPRTRIGAVGWRSMQAEAARVLARHDIDVDPRRSMADLRPAEQTLVAIARCLMDADEGGVELLVLDEPTARLPPTEVEELLAALDRYVAGGLSILYVSHRLSEVVEHADTITVLRDGRHVTTRPADGLTRAELATLIVGSRSQIAAKRATRTIGSDVVLRVEGLRSGPVHDVDLTLHAGEIVGLAGLVGSGRTHLVETIFGVHRPREGRVSLRGRPLRPGSVAAATDAGLAYVPEDRAAHSAFRSLGLDMNLSAADLHRYRRGWLRRPPELADAQADIARFAIRTPGVRAPFAQLSGGNQQKAVLARWLRRSPVALLLDEPTQGVDIGARAEIYAQIEEAVDRGTAVLLVTSDLDELLHLSDRVAVISRGRIVDEATGDRITRDWVGSRMFDAHQEES</sequence>
<evidence type="ECO:0000259" key="5">
    <source>
        <dbReference type="PROSITE" id="PS50893"/>
    </source>
</evidence>
<organism evidence="6 7">
    <name type="scientific">Nocardioides mangrovi</name>
    <dbReference type="NCBI Taxonomy" id="2874580"/>
    <lineage>
        <taxon>Bacteria</taxon>
        <taxon>Bacillati</taxon>
        <taxon>Actinomycetota</taxon>
        <taxon>Actinomycetes</taxon>
        <taxon>Propionibacteriales</taxon>
        <taxon>Nocardioidaceae</taxon>
        <taxon>Nocardioides</taxon>
    </lineage>
</organism>
<dbReference type="InterPro" id="IPR017871">
    <property type="entry name" value="ABC_transporter-like_CS"/>
</dbReference>
<protein>
    <submittedName>
        <fullName evidence="6">Sugar ABC transporter ATP-binding protein</fullName>
    </submittedName>
</protein>
<keyword evidence="1" id="KW-0813">Transport</keyword>
<dbReference type="InterPro" id="IPR003593">
    <property type="entry name" value="AAA+_ATPase"/>
</dbReference>
<evidence type="ECO:0000313" key="6">
    <source>
        <dbReference type="EMBL" id="MBZ5739566.1"/>
    </source>
</evidence>
<dbReference type="Pfam" id="PF00005">
    <property type="entry name" value="ABC_tran"/>
    <property type="match status" value="2"/>
</dbReference>
<dbReference type="CDD" id="cd03215">
    <property type="entry name" value="ABC_Carb_Monos_II"/>
    <property type="match status" value="1"/>
</dbReference>
<dbReference type="PANTHER" id="PTHR43790:SF9">
    <property type="entry name" value="GALACTOFURANOSE TRANSPORTER ATP-BINDING PROTEIN YTFR"/>
    <property type="match status" value="1"/>
</dbReference>
<dbReference type="PROSITE" id="PS00211">
    <property type="entry name" value="ABC_TRANSPORTER_1"/>
    <property type="match status" value="1"/>
</dbReference>
<dbReference type="SUPFAM" id="SSF52540">
    <property type="entry name" value="P-loop containing nucleoside triphosphate hydrolases"/>
    <property type="match status" value="2"/>
</dbReference>
<dbReference type="CDD" id="cd03216">
    <property type="entry name" value="ABC_Carb_Monos_I"/>
    <property type="match status" value="1"/>
</dbReference>
<gene>
    <name evidence="6" type="ORF">K8U61_15435</name>
</gene>
<evidence type="ECO:0000313" key="7">
    <source>
        <dbReference type="Proteomes" id="UP000780875"/>
    </source>
</evidence>
<keyword evidence="7" id="KW-1185">Reference proteome</keyword>
<evidence type="ECO:0000256" key="1">
    <source>
        <dbReference type="ARBA" id="ARBA00022448"/>
    </source>
</evidence>
<accession>A0ABS7UFU8</accession>
<evidence type="ECO:0000256" key="4">
    <source>
        <dbReference type="ARBA" id="ARBA00022840"/>
    </source>
</evidence>
<evidence type="ECO:0000256" key="3">
    <source>
        <dbReference type="ARBA" id="ARBA00022741"/>
    </source>
</evidence>
<dbReference type="RefSeq" id="WP_224123930.1">
    <property type="nucleotide sequence ID" value="NZ_JAIQZJ010000008.1"/>
</dbReference>
<reference evidence="6 7" key="1">
    <citation type="submission" date="2021-09" db="EMBL/GenBank/DDBJ databases">
        <title>Whole genome sequence of Nocardioides sp. GBK3QG-3.</title>
        <authorList>
            <person name="Tuo L."/>
        </authorList>
    </citation>
    <scope>NUCLEOTIDE SEQUENCE [LARGE SCALE GENOMIC DNA]</scope>
    <source>
        <strain evidence="6 7">GBK3QG-3</strain>
    </source>
</reference>
<comment type="caution">
    <text evidence="6">The sequence shown here is derived from an EMBL/GenBank/DDBJ whole genome shotgun (WGS) entry which is preliminary data.</text>
</comment>
<dbReference type="SMART" id="SM00382">
    <property type="entry name" value="AAA"/>
    <property type="match status" value="2"/>
</dbReference>
<dbReference type="PROSITE" id="PS50893">
    <property type="entry name" value="ABC_TRANSPORTER_2"/>
    <property type="match status" value="1"/>
</dbReference>